<organism evidence="5 6">
    <name type="scientific">Coprococcus intestinihominis</name>
    <dbReference type="NCBI Taxonomy" id="3133154"/>
    <lineage>
        <taxon>Bacteria</taxon>
        <taxon>Bacillati</taxon>
        <taxon>Bacillota</taxon>
        <taxon>Clostridia</taxon>
        <taxon>Lachnospirales</taxon>
        <taxon>Lachnospiraceae</taxon>
        <taxon>Coprococcus</taxon>
    </lineage>
</organism>
<dbReference type="PANTHER" id="PTHR21075:SF0">
    <property type="entry name" value="ANAEROBIC RIBONUCLEOSIDE-TRIPHOSPHATE REDUCTASE"/>
    <property type="match status" value="1"/>
</dbReference>
<sequence length="708" mass="81455">MIVIKRDGQEVNYNRSKIIVAIGKANEEVPEEERISNQEIEEIVSYVETRKRKRILVEDIQDIIEQKLMALGKFDLAKRYIVYRYTRELVRRANTTDDSILSLIKNSNKEVMEENSNKNATAASTQRDLIAGEVSKDLTKRLLLPEKIAKAHEEGILHFHDADYFVQPIFNCCLINIQDMLDNGTVMNGKLIESPKSFQVACTVMTQIISAVASSQYGGQSVDLKHLGKYLRKSHDKYEKAYRAHFGDEFDDDIIEKLVQDRLKDELKSGVQTIQYQINTLMTTNGQSPFVTLFLNLDENNEYIEENAMIVEEILRQRLEGIKNEKGVYVTPAFPKLIYVLDENNCLKGGKYDYITKLAVKCSAKRMYPDYISAKKMRENYEGNVFSCMGCRSFLSPWKDENGNYKFEGRFNQGVVSINLPQIGILAKGNEEVFWKLMDERLQLCFEALMCRHNALKGTLSDVSPIHWQYGAIARLDKGEKIDPLLYGGYSTMSLGYIGLYEVTKLMKGVSHTDPVGEEFALRVMNHMKEATDRWRDETNIGFSLYGTPAESLCYRFARIDLEKFGEIKDITDKGYYTNSYHVDVREKIDAFSKFSFESQFQKISSGGSISYVEIPNMRHNLEALEEVVKFIYDNIQYAEFNTKSDYCHVCGYDGEIKINDDLEWECPQCGNKDHSKMNVTRRTCGYLGENFWNVGKTKEINARVMHL</sequence>
<dbReference type="EC" id="1.17.4.2" evidence="5"/>
<evidence type="ECO:0000313" key="6">
    <source>
        <dbReference type="Proteomes" id="UP001469749"/>
    </source>
</evidence>
<comment type="caution">
    <text evidence="5">The sequence shown here is derived from an EMBL/GenBank/DDBJ whole genome shotgun (WGS) entry which is preliminary data.</text>
</comment>
<name>A0ABV1B898_9FIRM</name>
<dbReference type="RefSeq" id="WP_349085437.1">
    <property type="nucleotide sequence ID" value="NZ_JBBMEK010000150.1"/>
</dbReference>
<dbReference type="InterPro" id="IPR019777">
    <property type="entry name" value="Form_AcTrfase_GR_CS"/>
</dbReference>
<dbReference type="GO" id="GO:0008998">
    <property type="term" value="F:ribonucleoside-triphosphate reductase (thioredoxin) activity"/>
    <property type="evidence" value="ECO:0007669"/>
    <property type="project" value="UniProtKB-EC"/>
</dbReference>
<dbReference type="Pfam" id="PF03477">
    <property type="entry name" value="ATP-cone"/>
    <property type="match status" value="1"/>
</dbReference>
<dbReference type="InterPro" id="IPR005144">
    <property type="entry name" value="ATP-cone_dom"/>
</dbReference>
<feature type="domain" description="ATP-cone" evidence="4">
    <location>
        <begin position="1"/>
        <end position="91"/>
    </location>
</feature>
<keyword evidence="5" id="KW-0560">Oxidoreductase</keyword>
<evidence type="ECO:0000259" key="4">
    <source>
        <dbReference type="PROSITE" id="PS51161"/>
    </source>
</evidence>
<accession>A0ABV1B898</accession>
<keyword evidence="1 3" id="KW-0547">Nucleotide-binding</keyword>
<evidence type="ECO:0000256" key="2">
    <source>
        <dbReference type="ARBA" id="ARBA00022840"/>
    </source>
</evidence>
<reference evidence="5 6" key="1">
    <citation type="submission" date="2024-03" db="EMBL/GenBank/DDBJ databases">
        <title>Human intestinal bacterial collection.</title>
        <authorList>
            <person name="Pauvert C."/>
            <person name="Hitch T.C.A."/>
            <person name="Clavel T."/>
        </authorList>
    </citation>
    <scope>NUCLEOTIDE SEQUENCE [LARGE SCALE GENOMIC DNA]</scope>
    <source>
        <strain evidence="5 6">CLA-AA-H190</strain>
    </source>
</reference>
<dbReference type="PANTHER" id="PTHR21075">
    <property type="entry name" value="ANAEROBIC RIBONUCLEOSIDE-TRIPHOSPHATE REDUCTASE"/>
    <property type="match status" value="1"/>
</dbReference>
<dbReference type="InterPro" id="IPR012833">
    <property type="entry name" value="NrdD"/>
</dbReference>
<evidence type="ECO:0000313" key="5">
    <source>
        <dbReference type="EMBL" id="MEQ2365727.1"/>
    </source>
</evidence>
<keyword evidence="2 3" id="KW-0067">ATP-binding</keyword>
<dbReference type="EMBL" id="JBBMEK010000150">
    <property type="protein sequence ID" value="MEQ2365727.1"/>
    <property type="molecule type" value="Genomic_DNA"/>
</dbReference>
<dbReference type="Pfam" id="PF13597">
    <property type="entry name" value="NRDD"/>
    <property type="match status" value="1"/>
</dbReference>
<evidence type="ECO:0000256" key="1">
    <source>
        <dbReference type="ARBA" id="ARBA00022741"/>
    </source>
</evidence>
<proteinExistence type="predicted"/>
<dbReference type="Proteomes" id="UP001469749">
    <property type="component" value="Unassembled WGS sequence"/>
</dbReference>
<dbReference type="NCBIfam" id="TIGR02487">
    <property type="entry name" value="NrdD"/>
    <property type="match status" value="1"/>
</dbReference>
<gene>
    <name evidence="5" type="primary">nrdD</name>
    <name evidence="5" type="ORF">WMO25_11520</name>
</gene>
<dbReference type="Gene3D" id="3.20.70.20">
    <property type="match status" value="1"/>
</dbReference>
<keyword evidence="6" id="KW-1185">Reference proteome</keyword>
<dbReference type="PROSITE" id="PS00850">
    <property type="entry name" value="GLY_RADICAL_1"/>
    <property type="match status" value="1"/>
</dbReference>
<protein>
    <submittedName>
        <fullName evidence="5">Anaerobic ribonucleoside-triphosphate reductase</fullName>
        <ecNumber evidence="5">1.17.4.2</ecNumber>
    </submittedName>
</protein>
<dbReference type="NCBIfam" id="NF006732">
    <property type="entry name" value="PRK09263.1"/>
    <property type="match status" value="1"/>
</dbReference>
<dbReference type="PROSITE" id="PS51161">
    <property type="entry name" value="ATP_CONE"/>
    <property type="match status" value="1"/>
</dbReference>
<dbReference type="SUPFAM" id="SSF51998">
    <property type="entry name" value="PFL-like glycyl radical enzymes"/>
    <property type="match status" value="1"/>
</dbReference>
<evidence type="ECO:0000256" key="3">
    <source>
        <dbReference type="PROSITE-ProRule" id="PRU00492"/>
    </source>
</evidence>